<feature type="region of interest" description="Disordered" evidence="1">
    <location>
        <begin position="26"/>
        <end position="48"/>
    </location>
</feature>
<gene>
    <name evidence="2" type="ORF">L5515_011044</name>
</gene>
<proteinExistence type="predicted"/>
<reference evidence="2 3" key="1">
    <citation type="submission" date="2022-04" db="EMBL/GenBank/DDBJ databases">
        <title>Chromosome-level reference genomes for two strains of Caenorhabditis briggsae: an improved platform for comparative genomics.</title>
        <authorList>
            <person name="Stevens L."/>
            <person name="Andersen E."/>
        </authorList>
    </citation>
    <scope>NUCLEOTIDE SEQUENCE [LARGE SCALE GENOMIC DNA]</scope>
    <source>
        <strain evidence="2">VX34</strain>
        <tissue evidence="2">Whole-organism</tissue>
    </source>
</reference>
<protein>
    <submittedName>
        <fullName evidence="2">Uncharacterized protein</fullName>
    </submittedName>
</protein>
<feature type="compositionally biased region" description="Acidic residues" evidence="1">
    <location>
        <begin position="28"/>
        <end position="39"/>
    </location>
</feature>
<sequence>MNLDDTGENLLRTPGINFSRTIHGIEGSESEASTEDLQDTEGQGRTDETLLIEKENTTMNTDNLLESFVDTEGPVISNSCDDNINIITDSILRINSSISDSSSSGSPHNVRSPSLKEKFFHGYMYADTDDSGKEDKMHRLNRTNDRVEKKNESPTTNFRSSSRKSAKRALEQTELAKCT</sequence>
<accession>A0AAE9JGG2</accession>
<evidence type="ECO:0000313" key="2">
    <source>
        <dbReference type="EMBL" id="UMM28011.1"/>
    </source>
</evidence>
<evidence type="ECO:0000256" key="1">
    <source>
        <dbReference type="SAM" id="MobiDB-lite"/>
    </source>
</evidence>
<name>A0AAE9JGG2_CAEBR</name>
<dbReference type="EMBL" id="CP092623">
    <property type="protein sequence ID" value="UMM28011.1"/>
    <property type="molecule type" value="Genomic_DNA"/>
</dbReference>
<feature type="compositionally biased region" description="Basic and acidic residues" evidence="1">
    <location>
        <begin position="130"/>
        <end position="152"/>
    </location>
</feature>
<dbReference type="AlphaFoldDB" id="A0AAE9JGG2"/>
<keyword evidence="3" id="KW-1185">Reference proteome</keyword>
<feature type="region of interest" description="Disordered" evidence="1">
    <location>
        <begin position="127"/>
        <end position="179"/>
    </location>
</feature>
<organism evidence="2 3">
    <name type="scientific">Caenorhabditis briggsae</name>
    <dbReference type="NCBI Taxonomy" id="6238"/>
    <lineage>
        <taxon>Eukaryota</taxon>
        <taxon>Metazoa</taxon>
        <taxon>Ecdysozoa</taxon>
        <taxon>Nematoda</taxon>
        <taxon>Chromadorea</taxon>
        <taxon>Rhabditida</taxon>
        <taxon>Rhabditina</taxon>
        <taxon>Rhabditomorpha</taxon>
        <taxon>Rhabditoidea</taxon>
        <taxon>Rhabditidae</taxon>
        <taxon>Peloderinae</taxon>
        <taxon>Caenorhabditis</taxon>
    </lineage>
</organism>
<dbReference type="Proteomes" id="UP000829354">
    <property type="component" value="Chromosome IV"/>
</dbReference>
<evidence type="ECO:0000313" key="3">
    <source>
        <dbReference type="Proteomes" id="UP000829354"/>
    </source>
</evidence>